<dbReference type="STRING" id="1073327.SAMN04488108_3403"/>
<evidence type="ECO:0000313" key="1">
    <source>
        <dbReference type="EMBL" id="SHO64365.1"/>
    </source>
</evidence>
<dbReference type="Pfam" id="PF07396">
    <property type="entry name" value="Porin_O_P"/>
    <property type="match status" value="1"/>
</dbReference>
<dbReference type="OrthoDB" id="5442696at2"/>
<dbReference type="InterPro" id="IPR023614">
    <property type="entry name" value="Porin_dom_sf"/>
</dbReference>
<organism evidence="1 2">
    <name type="scientific">Algoriphagus zhangzhouensis</name>
    <dbReference type="NCBI Taxonomy" id="1073327"/>
    <lineage>
        <taxon>Bacteria</taxon>
        <taxon>Pseudomonadati</taxon>
        <taxon>Bacteroidota</taxon>
        <taxon>Cytophagia</taxon>
        <taxon>Cytophagales</taxon>
        <taxon>Cyclobacteriaceae</taxon>
        <taxon>Algoriphagus</taxon>
    </lineage>
</organism>
<evidence type="ECO:0000313" key="2">
    <source>
        <dbReference type="Proteomes" id="UP000184609"/>
    </source>
</evidence>
<keyword evidence="2" id="KW-1185">Reference proteome</keyword>
<gene>
    <name evidence="1" type="ORF">SAMN04488108_3403</name>
</gene>
<accession>A0A1M7ZHI2</accession>
<protein>
    <submittedName>
        <fullName evidence="1">Phosphate-selective porin</fullName>
    </submittedName>
</protein>
<proteinExistence type="predicted"/>
<dbReference type="Gene3D" id="2.40.160.10">
    <property type="entry name" value="Porin"/>
    <property type="match status" value="1"/>
</dbReference>
<name>A0A1M7ZHI2_9BACT</name>
<dbReference type="EMBL" id="FRXN01000005">
    <property type="protein sequence ID" value="SHO64365.1"/>
    <property type="molecule type" value="Genomic_DNA"/>
</dbReference>
<dbReference type="InterPro" id="IPR010870">
    <property type="entry name" value="Porin_O/P"/>
</dbReference>
<dbReference type="RefSeq" id="WP_073573011.1">
    <property type="nucleotide sequence ID" value="NZ_FRXN01000005.1"/>
</dbReference>
<dbReference type="Proteomes" id="UP000184609">
    <property type="component" value="Unassembled WGS sequence"/>
</dbReference>
<dbReference type="AlphaFoldDB" id="A0A1M7ZHI2"/>
<sequence length="403" mass="46239">MKSSFFNPPVFLLAFCILLLSPQLLKGQEKIDSTQATISHSSKGFVFATGDKKFELQIAARLQFRFATPDDQNPVTFNDFTNLNSRLFKINRSRLKIGGHAYHPWLKYYFEYELGQGNLLDFRVMIEKWPWLKFKFGQWKVEFTRERFISSGEQQMVDRSLINREFTLDRQQGITAYGNLAGRGAANFSYWLAMLTGTGRAATFNDDNKLMYFGRLQWNFLGRVIPFSGGDVGISEKPAALIALAAVTNTSPYTRFSQSGGGQLVGYEPGSNGQYKIDQYQLETAFNYKGFSWVSELHRKYILNKGTNENTTLAGYYVQAGYFPHGIISGIPEKLEIAMRLSEYRPDLSIKANKQQEVAFAVNYFFQGHKNKLTAEITEFTFEDKDLLRQDETRIRVQWDISF</sequence>
<reference evidence="2" key="1">
    <citation type="submission" date="2016-12" db="EMBL/GenBank/DDBJ databases">
        <authorList>
            <person name="Varghese N."/>
            <person name="Submissions S."/>
        </authorList>
    </citation>
    <scope>NUCLEOTIDE SEQUENCE [LARGE SCALE GENOMIC DNA]</scope>
    <source>
        <strain evidence="2">DSM 25035</strain>
    </source>
</reference>